<sequence length="481" mass="53524">MEIKEIALLRPRDASAPIEVRVIRKWNPLFRDNETCFLLVDRYGEAIVAIAHKEERRYVEPKLTVLSCYKIEDYVCVPANSYVNIINHTVALRIGAAASIEKLVDKETLPRLYFEFCPYENIDALLESSQHLIDYIGLITARNYKTKPNTGEPYLRLTLTNSSGQSIEVTIWKEIISKYDRFDKEAIDNAKHPAIVAATSLRVGQFQGQTQLSSTAATYVYLNPSINETSSLIDWAINFQVTNQQTQTTMLQPSHTLENKMTIADILEGDAKDFKGKTLMCSASIIDIVTTKDWYYNACPECLHTIYRSGKGWACPTHGKYEKSKQMYRLVVQIADNTGSTTATLFDEAVTTLLGTPCSELISKGGYTDLETVPAPLHALKGHNKTFFLQAQRDLRTGNTRCTVNTVSPDISQTENAATTSTPSLSLATPAPAPRTASSQSVISTTLQPEKSATTSTSKRTLFATPDTIVESSKFPRYPDD</sequence>
<keyword evidence="4" id="KW-0862">Zinc</keyword>
<evidence type="ECO:0000313" key="9">
    <source>
        <dbReference type="Proteomes" id="UP000326396"/>
    </source>
</evidence>
<feature type="domain" description="Replication factor A C-terminal" evidence="7">
    <location>
        <begin position="284"/>
        <end position="407"/>
    </location>
</feature>
<protein>
    <recommendedName>
        <fullName evidence="7">Replication factor A C-terminal domain-containing protein</fullName>
    </recommendedName>
</protein>
<name>A0A5N6NK54_9ASTR</name>
<feature type="region of interest" description="Disordered" evidence="6">
    <location>
        <begin position="413"/>
        <end position="481"/>
    </location>
</feature>
<dbReference type="PANTHER" id="PTHR47165">
    <property type="entry name" value="OS03G0429900 PROTEIN"/>
    <property type="match status" value="1"/>
</dbReference>
<evidence type="ECO:0000313" key="8">
    <source>
        <dbReference type="EMBL" id="KAD4888565.1"/>
    </source>
</evidence>
<evidence type="ECO:0000256" key="2">
    <source>
        <dbReference type="ARBA" id="ARBA00022723"/>
    </source>
</evidence>
<keyword evidence="5" id="KW-0238">DNA-binding</keyword>
<gene>
    <name evidence="8" type="ORF">E3N88_20638</name>
</gene>
<dbReference type="InterPro" id="IPR013955">
    <property type="entry name" value="Rep_factor-A_C"/>
</dbReference>
<dbReference type="GO" id="GO:0008270">
    <property type="term" value="F:zinc ion binding"/>
    <property type="evidence" value="ECO:0007669"/>
    <property type="project" value="UniProtKB-KW"/>
</dbReference>
<dbReference type="InterPro" id="IPR047192">
    <property type="entry name" value="Euk_RPA1_DBD_C"/>
</dbReference>
<accession>A0A5N6NK54</accession>
<dbReference type="Pfam" id="PF08646">
    <property type="entry name" value="Rep_fac-A_C"/>
    <property type="match status" value="1"/>
</dbReference>
<keyword evidence="2" id="KW-0479">Metal-binding</keyword>
<feature type="compositionally biased region" description="Low complexity" evidence="6">
    <location>
        <begin position="417"/>
        <end position="439"/>
    </location>
</feature>
<keyword evidence="9" id="KW-1185">Reference proteome</keyword>
<keyword evidence="3" id="KW-0863">Zinc-finger</keyword>
<dbReference type="SUPFAM" id="SSF50249">
    <property type="entry name" value="Nucleic acid-binding proteins"/>
    <property type="match status" value="3"/>
</dbReference>
<evidence type="ECO:0000256" key="5">
    <source>
        <dbReference type="ARBA" id="ARBA00023125"/>
    </source>
</evidence>
<feature type="compositionally biased region" description="Polar residues" evidence="6">
    <location>
        <begin position="440"/>
        <end position="460"/>
    </location>
</feature>
<dbReference type="OrthoDB" id="1603079at2759"/>
<evidence type="ECO:0000256" key="6">
    <source>
        <dbReference type="SAM" id="MobiDB-lite"/>
    </source>
</evidence>
<dbReference type="CDD" id="cd04476">
    <property type="entry name" value="RPA1_DBD_C"/>
    <property type="match status" value="1"/>
</dbReference>
<evidence type="ECO:0000256" key="1">
    <source>
        <dbReference type="ARBA" id="ARBA00005690"/>
    </source>
</evidence>
<comment type="caution">
    <text evidence="8">The sequence shown here is derived from an EMBL/GenBank/DDBJ whole genome shotgun (WGS) entry which is preliminary data.</text>
</comment>
<reference evidence="8 9" key="1">
    <citation type="submission" date="2019-05" db="EMBL/GenBank/DDBJ databases">
        <title>Mikania micrantha, genome provides insights into the molecular mechanism of rapid growth.</title>
        <authorList>
            <person name="Liu B."/>
        </authorList>
    </citation>
    <scope>NUCLEOTIDE SEQUENCE [LARGE SCALE GENOMIC DNA]</scope>
    <source>
        <strain evidence="8">NLD-2019</strain>
        <tissue evidence="8">Leaf</tissue>
    </source>
</reference>
<proteinExistence type="inferred from homology"/>
<dbReference type="Gene3D" id="2.40.50.140">
    <property type="entry name" value="Nucleic acid-binding proteins"/>
    <property type="match status" value="3"/>
</dbReference>
<dbReference type="EMBL" id="SZYD01000011">
    <property type="protein sequence ID" value="KAD4888565.1"/>
    <property type="molecule type" value="Genomic_DNA"/>
</dbReference>
<evidence type="ECO:0000259" key="7">
    <source>
        <dbReference type="Pfam" id="PF08646"/>
    </source>
</evidence>
<dbReference type="AlphaFoldDB" id="A0A5N6NK54"/>
<organism evidence="8 9">
    <name type="scientific">Mikania micrantha</name>
    <name type="common">bitter vine</name>
    <dbReference type="NCBI Taxonomy" id="192012"/>
    <lineage>
        <taxon>Eukaryota</taxon>
        <taxon>Viridiplantae</taxon>
        <taxon>Streptophyta</taxon>
        <taxon>Embryophyta</taxon>
        <taxon>Tracheophyta</taxon>
        <taxon>Spermatophyta</taxon>
        <taxon>Magnoliopsida</taxon>
        <taxon>eudicotyledons</taxon>
        <taxon>Gunneridae</taxon>
        <taxon>Pentapetalae</taxon>
        <taxon>asterids</taxon>
        <taxon>campanulids</taxon>
        <taxon>Asterales</taxon>
        <taxon>Asteraceae</taxon>
        <taxon>Asteroideae</taxon>
        <taxon>Heliantheae alliance</taxon>
        <taxon>Eupatorieae</taxon>
        <taxon>Mikania</taxon>
    </lineage>
</organism>
<evidence type="ECO:0000256" key="4">
    <source>
        <dbReference type="ARBA" id="ARBA00022833"/>
    </source>
</evidence>
<dbReference type="Proteomes" id="UP000326396">
    <property type="component" value="Linkage Group LG19"/>
</dbReference>
<dbReference type="InterPro" id="IPR012340">
    <property type="entry name" value="NA-bd_OB-fold"/>
</dbReference>
<comment type="similarity">
    <text evidence="1">Belongs to the replication factor A protein 1 family.</text>
</comment>
<evidence type="ECO:0000256" key="3">
    <source>
        <dbReference type="ARBA" id="ARBA00022771"/>
    </source>
</evidence>
<dbReference type="PANTHER" id="PTHR47165:SF4">
    <property type="entry name" value="OS03G0429900 PROTEIN"/>
    <property type="match status" value="1"/>
</dbReference>
<dbReference type="GO" id="GO:0003677">
    <property type="term" value="F:DNA binding"/>
    <property type="evidence" value="ECO:0007669"/>
    <property type="project" value="UniProtKB-KW"/>
</dbReference>